<dbReference type="Proteomes" id="UP000680670">
    <property type="component" value="Unassembled WGS sequence"/>
</dbReference>
<dbReference type="EMBL" id="BORJ01000001">
    <property type="protein sequence ID" value="GIN94994.1"/>
    <property type="molecule type" value="Genomic_DNA"/>
</dbReference>
<dbReference type="Proteomes" id="UP000287296">
    <property type="component" value="Unassembled WGS sequence"/>
</dbReference>
<dbReference type="RefSeq" id="WP_126646641.1">
    <property type="nucleotide sequence ID" value="NZ_BORJ01000001.1"/>
</dbReference>
<dbReference type="OrthoDB" id="9770408at2"/>
<evidence type="ECO:0000313" key="4">
    <source>
        <dbReference type="Proteomes" id="UP000680670"/>
    </source>
</evidence>
<evidence type="ECO:0000313" key="3">
    <source>
        <dbReference type="Proteomes" id="UP000287296"/>
    </source>
</evidence>
<reference evidence="2 3" key="1">
    <citation type="submission" date="2018-12" db="EMBL/GenBank/DDBJ databases">
        <authorList>
            <person name="Sun L."/>
            <person name="Chen Z."/>
        </authorList>
    </citation>
    <scope>NUCLEOTIDE SEQUENCE [LARGE SCALE GENOMIC DNA]</scope>
    <source>
        <strain evidence="2 3">LMG 29736</strain>
    </source>
</reference>
<dbReference type="AlphaFoldDB" id="A0A429X3J3"/>
<name>A0A429X3J3_SIMTE</name>
<keyword evidence="4" id="KW-1185">Reference proteome</keyword>
<accession>A0A429X3J3</accession>
<proteinExistence type="predicted"/>
<protein>
    <submittedName>
        <fullName evidence="2">Uncharacterized protein</fullName>
    </submittedName>
</protein>
<gene>
    <name evidence="2" type="ORF">D5F11_020195</name>
    <name evidence="1" type="ORF">J6TS1_08640</name>
</gene>
<sequence length="64" mass="7352">MDIYFAGYFRDVVLDSFVVAKRGVKYGAGLFSEPPKTDYDSPDTSLAEQYLEDRDAYMENLDKK</sequence>
<comment type="caution">
    <text evidence="2">The sequence shown here is derived from an EMBL/GenBank/DDBJ whole genome shotgun (WGS) entry which is preliminary data.</text>
</comment>
<reference evidence="1 4" key="2">
    <citation type="submission" date="2021-03" db="EMBL/GenBank/DDBJ databases">
        <title>Antimicrobial resistance genes in bacteria isolated from Japanese honey, and their potential for conferring macrolide and lincosamide resistance in the American foulbrood pathogen Paenibacillus larvae.</title>
        <authorList>
            <person name="Okamoto M."/>
            <person name="Kumagai M."/>
            <person name="Kanamori H."/>
            <person name="Takamatsu D."/>
        </authorList>
    </citation>
    <scope>NUCLEOTIDE SEQUENCE [LARGE SCALE GENOMIC DNA]</scope>
    <source>
        <strain evidence="1 4">J6TS1</strain>
    </source>
</reference>
<organism evidence="2 3">
    <name type="scientific">Siminovitchia terrae</name>
    <name type="common">Bacillus terrae</name>
    <dbReference type="NCBI Taxonomy" id="1914933"/>
    <lineage>
        <taxon>Bacteria</taxon>
        <taxon>Bacillati</taxon>
        <taxon>Bacillota</taxon>
        <taxon>Bacilli</taxon>
        <taxon>Bacillales</taxon>
        <taxon>Bacillaceae</taxon>
        <taxon>Siminovitchia</taxon>
    </lineage>
</organism>
<dbReference type="EMBL" id="QYTW02000026">
    <property type="protein sequence ID" value="RST57948.1"/>
    <property type="molecule type" value="Genomic_DNA"/>
</dbReference>
<evidence type="ECO:0000313" key="2">
    <source>
        <dbReference type="EMBL" id="RST57948.1"/>
    </source>
</evidence>
<evidence type="ECO:0000313" key="1">
    <source>
        <dbReference type="EMBL" id="GIN94994.1"/>
    </source>
</evidence>